<dbReference type="OrthoDB" id="361536at2759"/>
<evidence type="ECO:0000256" key="4">
    <source>
        <dbReference type="ARBA" id="ARBA00014611"/>
    </source>
</evidence>
<dbReference type="GeneID" id="5542461"/>
<evidence type="ECO:0000256" key="12">
    <source>
        <dbReference type="ARBA" id="ARBA00022833"/>
    </source>
</evidence>
<keyword evidence="11" id="KW-0788">Thiol protease</keyword>
<dbReference type="CDD" id="cd14296">
    <property type="entry name" value="UBA1_scUBP14_like"/>
    <property type="match status" value="1"/>
</dbReference>
<evidence type="ECO:0000256" key="14">
    <source>
        <dbReference type="ARBA" id="ARBA00029889"/>
    </source>
</evidence>
<dbReference type="PhylomeDB" id="A7TTD8"/>
<dbReference type="FunFam" id="1.10.8.10:FF:000086">
    <property type="entry name" value="Ubiquitin carboxyl-terminal hydrolase"/>
    <property type="match status" value="1"/>
</dbReference>
<name>A7TTD8_VANPO</name>
<dbReference type="EC" id="3.4.19.12" evidence="3"/>
<evidence type="ECO:0000256" key="15">
    <source>
        <dbReference type="ARBA" id="ARBA00032096"/>
    </source>
</evidence>
<dbReference type="Gene3D" id="1.10.8.10">
    <property type="entry name" value="DNA helicase RuvA subunit, C-terminal domain"/>
    <property type="match status" value="1"/>
</dbReference>
<dbReference type="KEGG" id="vpo:Kpol_219p1"/>
<evidence type="ECO:0000256" key="2">
    <source>
        <dbReference type="ARBA" id="ARBA00009085"/>
    </source>
</evidence>
<evidence type="ECO:0000256" key="1">
    <source>
        <dbReference type="ARBA" id="ARBA00000707"/>
    </source>
</evidence>
<feature type="domain" description="UBA" evidence="16">
    <location>
        <begin position="48"/>
        <end position="97"/>
    </location>
</feature>
<dbReference type="GO" id="GO:0004843">
    <property type="term" value="F:cysteine-type deubiquitinase activity"/>
    <property type="evidence" value="ECO:0007669"/>
    <property type="project" value="UniProtKB-EC"/>
</dbReference>
<evidence type="ECO:0000256" key="7">
    <source>
        <dbReference type="ARBA" id="ARBA00022737"/>
    </source>
</evidence>
<feature type="non-terminal residue" evidence="18">
    <location>
        <position position="1"/>
    </location>
</feature>
<dbReference type="CDD" id="cd14298">
    <property type="entry name" value="UBA2_scUBP14_like"/>
    <property type="match status" value="1"/>
</dbReference>
<dbReference type="SUPFAM" id="SSF54001">
    <property type="entry name" value="Cysteine proteinases"/>
    <property type="match status" value="1"/>
</dbReference>
<sequence length="249" mass="28287">IRIKLENWVPLKTSNELIMPGLGNDELLDIRNYQAKAANPESEVLLEDADENYTFIPNQETINQLSEMGFTENAITRALYYSGNGNTEATMNWLLQHMDDTNLNDPFEVPQKATSKTEVDEESLSNMVAMGLDMKLSKKALILNKGDLNRSVEWVFNNMDDDGELPQADSPSNTENKTCGYNEPGKYKLTSVVCHKGNSVQSGHYVAFIKKEIENVERWVLYNDEKIVIAEDLEELSKNGYIYIYSRVI</sequence>
<dbReference type="OMA" id="NTEATMN"/>
<dbReference type="InterPro" id="IPR001394">
    <property type="entry name" value="Peptidase_C19_UCH"/>
</dbReference>
<dbReference type="Proteomes" id="UP000000267">
    <property type="component" value="Unassembled WGS sequence"/>
</dbReference>
<keyword evidence="8" id="KW-0863">Zinc-finger</keyword>
<keyword evidence="7" id="KW-0677">Repeat</keyword>
<keyword evidence="12" id="KW-0862">Zinc</keyword>
<dbReference type="PROSITE" id="PS50030">
    <property type="entry name" value="UBA"/>
    <property type="match status" value="2"/>
</dbReference>
<evidence type="ECO:0000256" key="8">
    <source>
        <dbReference type="ARBA" id="ARBA00022771"/>
    </source>
</evidence>
<dbReference type="MEROPS" id="C19.083"/>
<organism evidence="19">
    <name type="scientific">Vanderwaltozyma polyspora (strain ATCC 22028 / DSM 70294 / BCRC 21397 / CBS 2163 / NBRC 10782 / NRRL Y-8283 / UCD 57-17)</name>
    <name type="common">Kluyveromyces polysporus</name>
    <dbReference type="NCBI Taxonomy" id="436907"/>
    <lineage>
        <taxon>Eukaryota</taxon>
        <taxon>Fungi</taxon>
        <taxon>Dikarya</taxon>
        <taxon>Ascomycota</taxon>
        <taxon>Saccharomycotina</taxon>
        <taxon>Saccharomycetes</taxon>
        <taxon>Saccharomycetales</taxon>
        <taxon>Saccharomycetaceae</taxon>
        <taxon>Vanderwaltozyma</taxon>
    </lineage>
</organism>
<dbReference type="GO" id="GO:0000151">
    <property type="term" value="C:ubiquitin ligase complex"/>
    <property type="evidence" value="ECO:0007669"/>
    <property type="project" value="TreeGrafter"/>
</dbReference>
<dbReference type="PANTHER" id="PTHR46738">
    <property type="entry name" value="UBIQUITIN-ASSOCIATED DOMAIN-CONTAINING PROTEIN 1"/>
    <property type="match status" value="1"/>
</dbReference>
<evidence type="ECO:0000256" key="6">
    <source>
        <dbReference type="ARBA" id="ARBA00022723"/>
    </source>
</evidence>
<evidence type="ECO:0000313" key="18">
    <source>
        <dbReference type="EMBL" id="EDO14465.1"/>
    </source>
</evidence>
<evidence type="ECO:0000256" key="10">
    <source>
        <dbReference type="ARBA" id="ARBA00022801"/>
    </source>
</evidence>
<dbReference type="Pfam" id="PF00627">
    <property type="entry name" value="UBA"/>
    <property type="match status" value="1"/>
</dbReference>
<dbReference type="eggNOG" id="KOG0944">
    <property type="taxonomic scope" value="Eukaryota"/>
</dbReference>
<dbReference type="InterPro" id="IPR015940">
    <property type="entry name" value="UBA"/>
</dbReference>
<evidence type="ECO:0000256" key="9">
    <source>
        <dbReference type="ARBA" id="ARBA00022786"/>
    </source>
</evidence>
<dbReference type="Pfam" id="PF00443">
    <property type="entry name" value="UCH"/>
    <property type="match status" value="1"/>
</dbReference>
<dbReference type="PANTHER" id="PTHR46738:SF1">
    <property type="entry name" value="UBIQUITIN-ASSOCIATED DOMAIN-CONTAINING PROTEIN 1"/>
    <property type="match status" value="1"/>
</dbReference>
<comment type="catalytic activity">
    <reaction evidence="1">
        <text>Thiol-dependent hydrolysis of ester, thioester, amide, peptide and isopeptide bonds formed by the C-terminal Gly of ubiquitin (a 76-residue protein attached to proteins as an intracellular targeting signal).</text>
        <dbReference type="EC" id="3.4.19.12"/>
    </reaction>
</comment>
<evidence type="ECO:0000313" key="19">
    <source>
        <dbReference type="Proteomes" id="UP000000267"/>
    </source>
</evidence>
<dbReference type="GO" id="GO:0016579">
    <property type="term" value="P:protein deubiquitination"/>
    <property type="evidence" value="ECO:0007669"/>
    <property type="project" value="InterPro"/>
</dbReference>
<evidence type="ECO:0000259" key="16">
    <source>
        <dbReference type="PROSITE" id="PS50030"/>
    </source>
</evidence>
<feature type="domain" description="USP" evidence="17">
    <location>
        <begin position="1"/>
        <end position="248"/>
    </location>
</feature>
<dbReference type="GO" id="GO:0006508">
    <property type="term" value="P:proteolysis"/>
    <property type="evidence" value="ECO:0007669"/>
    <property type="project" value="UniProtKB-KW"/>
</dbReference>
<keyword evidence="10" id="KW-0378">Hydrolase</keyword>
<dbReference type="SMART" id="SM00165">
    <property type="entry name" value="UBA"/>
    <property type="match status" value="2"/>
</dbReference>
<accession>A7TTD8</accession>
<gene>
    <name evidence="18" type="ORF">Kpol_219p1</name>
</gene>
<dbReference type="PROSITE" id="PS50235">
    <property type="entry name" value="USP_3"/>
    <property type="match status" value="1"/>
</dbReference>
<evidence type="ECO:0000259" key="17">
    <source>
        <dbReference type="PROSITE" id="PS50235"/>
    </source>
</evidence>
<dbReference type="PROSITE" id="PS00973">
    <property type="entry name" value="USP_2"/>
    <property type="match status" value="1"/>
</dbReference>
<dbReference type="AlphaFoldDB" id="A7TTD8"/>
<keyword evidence="19" id="KW-1185">Reference proteome</keyword>
<dbReference type="EMBL" id="DS480562">
    <property type="protein sequence ID" value="EDO14465.1"/>
    <property type="molecule type" value="Genomic_DNA"/>
</dbReference>
<dbReference type="GO" id="GO:0008270">
    <property type="term" value="F:zinc ion binding"/>
    <property type="evidence" value="ECO:0007669"/>
    <property type="project" value="UniProtKB-KW"/>
</dbReference>
<dbReference type="InterPro" id="IPR052476">
    <property type="entry name" value="UBAC1"/>
</dbReference>
<dbReference type="RefSeq" id="XP_001642323.1">
    <property type="nucleotide sequence ID" value="XM_001642273.1"/>
</dbReference>
<evidence type="ECO:0000256" key="5">
    <source>
        <dbReference type="ARBA" id="ARBA00022670"/>
    </source>
</evidence>
<evidence type="ECO:0000256" key="13">
    <source>
        <dbReference type="ARBA" id="ARBA00029877"/>
    </source>
</evidence>
<comment type="similarity">
    <text evidence="2">Belongs to the peptidase C19 family.</text>
</comment>
<dbReference type="InParanoid" id="A7TTD8"/>
<dbReference type="SUPFAM" id="SSF46934">
    <property type="entry name" value="UBA-like"/>
    <property type="match status" value="1"/>
</dbReference>
<dbReference type="InterPro" id="IPR038765">
    <property type="entry name" value="Papain-like_cys_pep_sf"/>
</dbReference>
<dbReference type="InterPro" id="IPR033864">
    <property type="entry name" value="UBA2_scUBP14-like"/>
</dbReference>
<proteinExistence type="inferred from homology"/>
<dbReference type="InterPro" id="IPR009060">
    <property type="entry name" value="UBA-like_sf"/>
</dbReference>
<protein>
    <recommendedName>
        <fullName evidence="4">Ubiquitin carboxyl-terminal hydrolase 14</fullName>
        <ecNumber evidence="3">3.4.19.12</ecNumber>
    </recommendedName>
    <alternativeName>
        <fullName evidence="13">Deubiquitinating enzyme 14</fullName>
    </alternativeName>
    <alternativeName>
        <fullName evidence="14">Ubiquitin thioesterase 14</fullName>
    </alternativeName>
    <alternativeName>
        <fullName evidence="15">Ubiquitin-specific-processing protease 14</fullName>
    </alternativeName>
</protein>
<keyword evidence="5" id="KW-0645">Protease</keyword>
<reference evidence="18 19" key="1">
    <citation type="journal article" date="2007" name="Proc. Natl. Acad. Sci. U.S.A.">
        <title>Independent sorting-out of thousands of duplicated gene pairs in two yeast species descended from a whole-genome duplication.</title>
        <authorList>
            <person name="Scannell D.R."/>
            <person name="Frank A.C."/>
            <person name="Conant G.C."/>
            <person name="Byrne K.P."/>
            <person name="Woolfit M."/>
            <person name="Wolfe K.H."/>
        </authorList>
    </citation>
    <scope>NUCLEOTIDE SEQUENCE [LARGE SCALE GENOMIC DNA]</scope>
    <source>
        <strain evidence="19">ATCC 22028 / DSM 70294 / BCRC 21397 / CBS 2163 / NBRC 10782 / NRRL Y-8283 / UCD 57-17</strain>
    </source>
</reference>
<keyword evidence="9" id="KW-0833">Ubl conjugation pathway</keyword>
<dbReference type="STRING" id="436907.A7TTD8"/>
<feature type="domain" description="UBA" evidence="16">
    <location>
        <begin position="118"/>
        <end position="158"/>
    </location>
</feature>
<dbReference type="HOGENOM" id="CLU_009884_2_0_1"/>
<dbReference type="InterPro" id="IPR028889">
    <property type="entry name" value="USP"/>
</dbReference>
<keyword evidence="6" id="KW-0479">Metal-binding</keyword>
<evidence type="ECO:0000256" key="11">
    <source>
        <dbReference type="ARBA" id="ARBA00022807"/>
    </source>
</evidence>
<dbReference type="InterPro" id="IPR018200">
    <property type="entry name" value="USP_CS"/>
</dbReference>
<evidence type="ECO:0000256" key="3">
    <source>
        <dbReference type="ARBA" id="ARBA00012759"/>
    </source>
</evidence>
<dbReference type="Gene3D" id="3.90.70.10">
    <property type="entry name" value="Cysteine proteinases"/>
    <property type="match status" value="1"/>
</dbReference>